<dbReference type="Gene3D" id="3.40.50.300">
    <property type="entry name" value="P-loop containing nucleotide triphosphate hydrolases"/>
    <property type="match status" value="2"/>
</dbReference>
<reference evidence="13 14" key="1">
    <citation type="submission" date="2023-07" db="EMBL/GenBank/DDBJ databases">
        <title>Sorghum-associated microbial communities from plants grown in Nebraska, USA.</title>
        <authorList>
            <person name="Schachtman D."/>
        </authorList>
    </citation>
    <scope>NUCLEOTIDE SEQUENCE [LARGE SCALE GENOMIC DNA]</scope>
    <source>
        <strain evidence="13 14">BE313</strain>
    </source>
</reference>
<dbReference type="PROSITE" id="PS51198">
    <property type="entry name" value="UVRD_HELICASE_ATP_BIND"/>
    <property type="match status" value="1"/>
</dbReference>
<dbReference type="EC" id="5.6.2.4" evidence="7"/>
<evidence type="ECO:0000256" key="3">
    <source>
        <dbReference type="ARBA" id="ARBA00022806"/>
    </source>
</evidence>
<sequence>MPLAYAARFTMHYDNSLPSFAAQGIVPTAEQLAIQTSNDDTVIVHANAGAAKTTSLALRIAEGLARGLAPTSILALTYTEPACDALRAALRKIGVAPDVVKKVWISSFETFALYCLKSVEGAALPALRDPEALQASVWAAVAELRERGTPELLEQLWLPTEGNSEFVELFLRQSLRAKGMLAREMAYWDDQRITAEYAEECGLDFSLLCVLAEYEKLRHPPGADSPKFRAEHDASYDLARLVGDPDQPTFWADIPKWPRHLAALMLDEMHDLNHALFAITRGLLASNPKCYFCGVGDVDQVIHAHAGADARYMQAEMFEPQTGRHVQALPLTASYRFGPALAASAGHLANKAYATQAAHATQLRCTRYADDLDCVQQVVQAALQWRAEKRKMNEFVVLLRHPHQSVLLENALLEAGLPYQTRGFGTYLQRPEVMLVRALLAVATQHFGAVQSTETRRRMVEELVVFCRFQLGFFRDESETPAERLQEAVRPVVADPTILATFFESQIDRTEPQITRRLRNAMAIARNQTGPTMFAQMLDALEMRQWAAEHWVEKQRQADAVAHLEGLKQAAARFDSVAAFFEHLNQAEVHFEKQREHSKRSAKPAELCLADIAQVKGLEFEHVVLPFLAQGAFPAAERVSMVDERKLMYVAVTRARSTLSLLVSQAQPSQFVAEMQLAPSA</sequence>
<organism evidence="13 14">
    <name type="scientific">Rhodoferax ferrireducens</name>
    <dbReference type="NCBI Taxonomy" id="192843"/>
    <lineage>
        <taxon>Bacteria</taxon>
        <taxon>Pseudomonadati</taxon>
        <taxon>Pseudomonadota</taxon>
        <taxon>Betaproteobacteria</taxon>
        <taxon>Burkholderiales</taxon>
        <taxon>Comamonadaceae</taxon>
        <taxon>Rhodoferax</taxon>
    </lineage>
</organism>
<keyword evidence="2 10" id="KW-0378">Hydrolase</keyword>
<keyword evidence="4 10" id="KW-0067">ATP-binding</keyword>
<dbReference type="PANTHER" id="PTHR11070:SF2">
    <property type="entry name" value="ATP-DEPENDENT DNA HELICASE SRS2"/>
    <property type="match status" value="1"/>
</dbReference>
<dbReference type="RefSeq" id="WP_310374637.1">
    <property type="nucleotide sequence ID" value="NZ_JAVDXT010000003.1"/>
</dbReference>
<evidence type="ECO:0000256" key="5">
    <source>
        <dbReference type="ARBA" id="ARBA00023235"/>
    </source>
</evidence>
<evidence type="ECO:0000313" key="13">
    <source>
        <dbReference type="EMBL" id="MDR7378459.1"/>
    </source>
</evidence>
<dbReference type="SUPFAM" id="SSF52540">
    <property type="entry name" value="P-loop containing nucleoside triphosphate hydrolases"/>
    <property type="match status" value="1"/>
</dbReference>
<dbReference type="PROSITE" id="PS51217">
    <property type="entry name" value="UVRD_HELICASE_CTER"/>
    <property type="match status" value="1"/>
</dbReference>
<protein>
    <recommendedName>
        <fullName evidence="7">DNA 3'-5' helicase</fullName>
        <ecNumber evidence="7">5.6.2.4</ecNumber>
    </recommendedName>
    <alternativeName>
        <fullName evidence="8">DNA 3'-5' helicase II</fullName>
    </alternativeName>
</protein>
<evidence type="ECO:0000256" key="6">
    <source>
        <dbReference type="ARBA" id="ARBA00034617"/>
    </source>
</evidence>
<feature type="domain" description="UvrD-like helicase C-terminal" evidence="12">
    <location>
        <begin position="332"/>
        <end position="617"/>
    </location>
</feature>
<comment type="catalytic activity">
    <reaction evidence="6">
        <text>Couples ATP hydrolysis with the unwinding of duplex DNA by translocating in the 3'-5' direction.</text>
        <dbReference type="EC" id="5.6.2.4"/>
    </reaction>
</comment>
<dbReference type="GO" id="GO:0003678">
    <property type="term" value="F:DNA helicase activity"/>
    <property type="evidence" value="ECO:0007669"/>
    <property type="project" value="UniProtKB-EC"/>
</dbReference>
<dbReference type="Pfam" id="PF00580">
    <property type="entry name" value="UvrD-helicase"/>
    <property type="match status" value="2"/>
</dbReference>
<evidence type="ECO:0000256" key="10">
    <source>
        <dbReference type="PROSITE-ProRule" id="PRU00560"/>
    </source>
</evidence>
<dbReference type="Gene3D" id="1.10.486.10">
    <property type="entry name" value="PCRA, domain 4"/>
    <property type="match status" value="1"/>
</dbReference>
<name>A0ABU2CAU5_9BURK</name>
<dbReference type="InterPro" id="IPR014016">
    <property type="entry name" value="UvrD-like_ATP-bd"/>
</dbReference>
<evidence type="ECO:0000259" key="12">
    <source>
        <dbReference type="PROSITE" id="PS51217"/>
    </source>
</evidence>
<evidence type="ECO:0000256" key="1">
    <source>
        <dbReference type="ARBA" id="ARBA00022741"/>
    </source>
</evidence>
<keyword evidence="14" id="KW-1185">Reference proteome</keyword>
<keyword evidence="1 10" id="KW-0547">Nucleotide-binding</keyword>
<evidence type="ECO:0000313" key="14">
    <source>
        <dbReference type="Proteomes" id="UP001180487"/>
    </source>
</evidence>
<gene>
    <name evidence="13" type="ORF">J2X19_003153</name>
</gene>
<evidence type="ECO:0000256" key="9">
    <source>
        <dbReference type="ARBA" id="ARBA00048988"/>
    </source>
</evidence>
<feature type="domain" description="UvrD-like helicase ATP-binding" evidence="11">
    <location>
        <begin position="25"/>
        <end position="338"/>
    </location>
</feature>
<evidence type="ECO:0000256" key="7">
    <source>
        <dbReference type="ARBA" id="ARBA00034808"/>
    </source>
</evidence>
<dbReference type="GO" id="GO:0016787">
    <property type="term" value="F:hydrolase activity"/>
    <property type="evidence" value="ECO:0007669"/>
    <property type="project" value="UniProtKB-KW"/>
</dbReference>
<dbReference type="InterPro" id="IPR027417">
    <property type="entry name" value="P-loop_NTPase"/>
</dbReference>
<evidence type="ECO:0000256" key="2">
    <source>
        <dbReference type="ARBA" id="ARBA00022801"/>
    </source>
</evidence>
<dbReference type="Proteomes" id="UP001180487">
    <property type="component" value="Unassembled WGS sequence"/>
</dbReference>
<dbReference type="InterPro" id="IPR014017">
    <property type="entry name" value="DNA_helicase_UvrD-like_C"/>
</dbReference>
<keyword evidence="3 10" id="KW-0347">Helicase</keyword>
<keyword evidence="5" id="KW-0413">Isomerase</keyword>
<evidence type="ECO:0000256" key="8">
    <source>
        <dbReference type="ARBA" id="ARBA00034923"/>
    </source>
</evidence>
<dbReference type="InterPro" id="IPR010916">
    <property type="entry name" value="TonB_box_CS"/>
</dbReference>
<evidence type="ECO:0000256" key="4">
    <source>
        <dbReference type="ARBA" id="ARBA00022840"/>
    </source>
</evidence>
<comment type="caution">
    <text evidence="13">The sequence shown here is derived from an EMBL/GenBank/DDBJ whole genome shotgun (WGS) entry which is preliminary data.</text>
</comment>
<dbReference type="PANTHER" id="PTHR11070">
    <property type="entry name" value="UVRD / RECB / PCRA DNA HELICASE FAMILY MEMBER"/>
    <property type="match status" value="1"/>
</dbReference>
<comment type="catalytic activity">
    <reaction evidence="9">
        <text>ATP + H2O = ADP + phosphate + H(+)</text>
        <dbReference type="Rhea" id="RHEA:13065"/>
        <dbReference type="ChEBI" id="CHEBI:15377"/>
        <dbReference type="ChEBI" id="CHEBI:15378"/>
        <dbReference type="ChEBI" id="CHEBI:30616"/>
        <dbReference type="ChEBI" id="CHEBI:43474"/>
        <dbReference type="ChEBI" id="CHEBI:456216"/>
        <dbReference type="EC" id="5.6.2.4"/>
    </reaction>
</comment>
<dbReference type="InterPro" id="IPR000212">
    <property type="entry name" value="DNA_helicase_UvrD/REP"/>
</dbReference>
<dbReference type="PROSITE" id="PS00430">
    <property type="entry name" value="TONB_DEPENDENT_REC_1"/>
    <property type="match status" value="1"/>
</dbReference>
<dbReference type="Pfam" id="PF13361">
    <property type="entry name" value="UvrD_C"/>
    <property type="match status" value="1"/>
</dbReference>
<feature type="binding site" evidence="10">
    <location>
        <begin position="46"/>
        <end position="53"/>
    </location>
    <ligand>
        <name>ATP</name>
        <dbReference type="ChEBI" id="CHEBI:30616"/>
    </ligand>
</feature>
<accession>A0ABU2CAU5</accession>
<proteinExistence type="predicted"/>
<evidence type="ECO:0000259" key="11">
    <source>
        <dbReference type="PROSITE" id="PS51198"/>
    </source>
</evidence>
<dbReference type="EMBL" id="JAVDXT010000003">
    <property type="protein sequence ID" value="MDR7378459.1"/>
    <property type="molecule type" value="Genomic_DNA"/>
</dbReference>